<keyword evidence="3" id="KW-1185">Reference proteome</keyword>
<dbReference type="GO" id="GO:0051225">
    <property type="term" value="P:spindle assembly"/>
    <property type="evidence" value="ECO:0007669"/>
    <property type="project" value="InterPro"/>
</dbReference>
<dbReference type="PANTHER" id="PTHR16151:SF2">
    <property type="entry name" value="HAUS AUGMIN-LIKE COMPLEX SUBUNIT 6"/>
    <property type="match status" value="1"/>
</dbReference>
<accession>A0A093R1U2</accession>
<feature type="region of interest" description="Disordered" evidence="1">
    <location>
        <begin position="1"/>
        <end position="20"/>
    </location>
</feature>
<feature type="non-terminal residue" evidence="2">
    <location>
        <position position="1"/>
    </location>
</feature>
<dbReference type="GO" id="GO:1990498">
    <property type="term" value="C:mitotic spindle microtubule"/>
    <property type="evidence" value="ECO:0007669"/>
    <property type="project" value="TreeGrafter"/>
</dbReference>
<organism evidence="2 3">
    <name type="scientific">Phalacrocorax carbo</name>
    <name type="common">Great cormorant</name>
    <name type="synonym">Pelecanus carbo</name>
    <dbReference type="NCBI Taxonomy" id="9209"/>
    <lineage>
        <taxon>Eukaryota</taxon>
        <taxon>Metazoa</taxon>
        <taxon>Chordata</taxon>
        <taxon>Craniata</taxon>
        <taxon>Vertebrata</taxon>
        <taxon>Euteleostomi</taxon>
        <taxon>Archelosauria</taxon>
        <taxon>Archosauria</taxon>
        <taxon>Dinosauria</taxon>
        <taxon>Saurischia</taxon>
        <taxon>Theropoda</taxon>
        <taxon>Coelurosauria</taxon>
        <taxon>Aves</taxon>
        <taxon>Neognathae</taxon>
        <taxon>Neoaves</taxon>
        <taxon>Aequornithes</taxon>
        <taxon>Suliformes</taxon>
        <taxon>Phalacrocoracidae</taxon>
        <taxon>Phalacrocorax</taxon>
    </lineage>
</organism>
<dbReference type="EMBL" id="KL444604">
    <property type="protein sequence ID" value="KFW95098.1"/>
    <property type="molecule type" value="Genomic_DNA"/>
</dbReference>
<feature type="compositionally biased region" description="Basic and acidic residues" evidence="1">
    <location>
        <begin position="1"/>
        <end position="11"/>
    </location>
</feature>
<proteinExistence type="predicted"/>
<protein>
    <submittedName>
        <fullName evidence="2">HAUS augmin-like complex subunit 6</fullName>
    </submittedName>
</protein>
<evidence type="ECO:0000313" key="3">
    <source>
        <dbReference type="Proteomes" id="UP000053238"/>
    </source>
</evidence>
<dbReference type="Proteomes" id="UP000053238">
    <property type="component" value="Unassembled WGS sequence"/>
</dbReference>
<evidence type="ECO:0000313" key="2">
    <source>
        <dbReference type="EMBL" id="KFW95098.1"/>
    </source>
</evidence>
<dbReference type="InterPro" id="IPR026797">
    <property type="entry name" value="HAUS_6"/>
</dbReference>
<dbReference type="GO" id="GO:0070652">
    <property type="term" value="C:HAUS complex"/>
    <property type="evidence" value="ECO:0007669"/>
    <property type="project" value="InterPro"/>
</dbReference>
<dbReference type="GO" id="GO:0008017">
    <property type="term" value="F:microtubule binding"/>
    <property type="evidence" value="ECO:0007669"/>
    <property type="project" value="TreeGrafter"/>
</dbReference>
<dbReference type="PANTHER" id="PTHR16151">
    <property type="entry name" value="HAUS AUGMIN-LIKE COMPLEX SUBUNIT 6"/>
    <property type="match status" value="1"/>
</dbReference>
<reference evidence="2 3" key="1">
    <citation type="submission" date="2014-04" db="EMBL/GenBank/DDBJ databases">
        <title>Genome evolution of avian class.</title>
        <authorList>
            <person name="Zhang G."/>
            <person name="Li C."/>
        </authorList>
    </citation>
    <scope>NUCLEOTIDE SEQUENCE [LARGE SCALE GENOMIC DNA]</scope>
    <source>
        <strain evidence="2">BGI_N336</strain>
    </source>
</reference>
<evidence type="ECO:0000256" key="1">
    <source>
        <dbReference type="SAM" id="MobiDB-lite"/>
    </source>
</evidence>
<gene>
    <name evidence="2" type="ORF">N336_03318</name>
</gene>
<feature type="non-terminal residue" evidence="2">
    <location>
        <position position="135"/>
    </location>
</feature>
<name>A0A093R1U2_PHACA</name>
<dbReference type="AlphaFoldDB" id="A0A093R1U2"/>
<sequence>HMQTCKGEKKPVPLKMLKNGKDKPVISEMWENAGGRVTQMEPSAKKDDLLERARDELAEEVAKRVVSESPQSTEGKEMALEDLISSLAFNPFLTRKQIPRTPENLLTEIRSSWRKAIETAGSSDIELAPTEVMVE</sequence>